<gene>
    <name evidence="1" type="ORF">LWHH1689_0829</name>
</gene>
<evidence type="ECO:0000313" key="1">
    <source>
        <dbReference type="EMBL" id="AWD62148.1"/>
    </source>
</evidence>
<name>A0A2S1EQA1_LIMRT</name>
<proteinExistence type="predicted"/>
<organism evidence="1 2">
    <name type="scientific">Limosilactobacillus reuteri</name>
    <name type="common">Lactobacillus reuteri</name>
    <dbReference type="NCBI Taxonomy" id="1598"/>
    <lineage>
        <taxon>Bacteria</taxon>
        <taxon>Bacillati</taxon>
        <taxon>Bacillota</taxon>
        <taxon>Bacilli</taxon>
        <taxon>Lactobacillales</taxon>
        <taxon>Lactobacillaceae</taxon>
        <taxon>Limosilactobacillus</taxon>
    </lineage>
</organism>
<reference evidence="1 2" key="1">
    <citation type="submission" date="2018-03" db="EMBL/GenBank/DDBJ databases">
        <title>Complete Genome Sequence of the Chinese traditional Highland Barley wine Isolate Lactobacillus reuteri WHH1689.</title>
        <authorList>
            <person name="Chen S."/>
            <person name="Chen L."/>
            <person name="Chen L."/>
            <person name="Li Y."/>
        </authorList>
    </citation>
    <scope>NUCLEOTIDE SEQUENCE [LARGE SCALE GENOMIC DNA]</scope>
    <source>
        <strain evidence="1 2">WHH1689</strain>
    </source>
</reference>
<sequence length="41" mass="4816">MLLWGLQNLETPFKKGKIKETEFIPASCLILALKWWLILND</sequence>
<dbReference type="Proteomes" id="UP000244369">
    <property type="component" value="Chromosome"/>
</dbReference>
<protein>
    <submittedName>
        <fullName evidence="1">Uncharacterized protein</fullName>
    </submittedName>
</protein>
<evidence type="ECO:0000313" key="2">
    <source>
        <dbReference type="Proteomes" id="UP000244369"/>
    </source>
</evidence>
<dbReference type="EMBL" id="CP027805">
    <property type="protein sequence ID" value="AWD62148.1"/>
    <property type="molecule type" value="Genomic_DNA"/>
</dbReference>
<dbReference type="AlphaFoldDB" id="A0A2S1EQA1"/>
<accession>A0A2S1EQA1</accession>